<dbReference type="PANTHER" id="PTHR36454:SF1">
    <property type="entry name" value="DUF1015 DOMAIN-CONTAINING PROTEIN"/>
    <property type="match status" value="1"/>
</dbReference>
<accession>A0A381V225</accession>
<dbReference type="AlphaFoldDB" id="A0A381V225"/>
<gene>
    <name evidence="1" type="ORF">METZ01_LOCUS86147</name>
</gene>
<dbReference type="InterPro" id="IPR008323">
    <property type="entry name" value="UCP033563"/>
</dbReference>
<name>A0A381V225_9ZZZZ</name>
<dbReference type="PANTHER" id="PTHR36454">
    <property type="entry name" value="LMO2823 PROTEIN"/>
    <property type="match status" value="1"/>
</dbReference>
<proteinExistence type="predicted"/>
<feature type="non-terminal residue" evidence="1">
    <location>
        <position position="1"/>
    </location>
</feature>
<sequence>VDISPFAALRYTQTRSLDIDRCISLPYDQFGDEGREERYGRHSHNVVRLIKPRPGKAPAHEMARRTLASWRRDGVLVADERPGIYPYRQRFNLPGGSVAEERWGFICRLRLTPFETGPVKAHELTYPDTVGERSGLRKIVDADLGLILVVYDDLDGNIDRLVR</sequence>
<evidence type="ECO:0000313" key="1">
    <source>
        <dbReference type="EMBL" id="SVA33293.1"/>
    </source>
</evidence>
<dbReference type="Pfam" id="PF06245">
    <property type="entry name" value="DUF1015"/>
    <property type="match status" value="1"/>
</dbReference>
<feature type="non-terminal residue" evidence="1">
    <location>
        <position position="163"/>
    </location>
</feature>
<organism evidence="1">
    <name type="scientific">marine metagenome</name>
    <dbReference type="NCBI Taxonomy" id="408172"/>
    <lineage>
        <taxon>unclassified sequences</taxon>
        <taxon>metagenomes</taxon>
        <taxon>ecological metagenomes</taxon>
    </lineage>
</organism>
<reference evidence="1" key="1">
    <citation type="submission" date="2018-05" db="EMBL/GenBank/DDBJ databases">
        <authorList>
            <person name="Lanie J.A."/>
            <person name="Ng W.-L."/>
            <person name="Kazmierczak K.M."/>
            <person name="Andrzejewski T.M."/>
            <person name="Davidsen T.M."/>
            <person name="Wayne K.J."/>
            <person name="Tettelin H."/>
            <person name="Glass J.I."/>
            <person name="Rusch D."/>
            <person name="Podicherti R."/>
            <person name="Tsui H.-C.T."/>
            <person name="Winkler M.E."/>
        </authorList>
    </citation>
    <scope>NUCLEOTIDE SEQUENCE</scope>
</reference>
<protein>
    <recommendedName>
        <fullName evidence="2">DUF1015 domain-containing protein</fullName>
    </recommendedName>
</protein>
<evidence type="ECO:0008006" key="2">
    <source>
        <dbReference type="Google" id="ProtNLM"/>
    </source>
</evidence>
<dbReference type="EMBL" id="UINC01007433">
    <property type="protein sequence ID" value="SVA33293.1"/>
    <property type="molecule type" value="Genomic_DNA"/>
</dbReference>